<dbReference type="Pfam" id="PF03816">
    <property type="entry name" value="LytR_cpsA_psr"/>
    <property type="match status" value="1"/>
</dbReference>
<dbReference type="PANTHER" id="PTHR33392:SF6">
    <property type="entry name" value="POLYISOPRENYL-TEICHOIC ACID--PEPTIDOGLYCAN TEICHOIC ACID TRANSFERASE TAGU"/>
    <property type="match status" value="1"/>
</dbReference>
<dbReference type="InterPro" id="IPR027381">
    <property type="entry name" value="LytR/CpsA/Psr_C"/>
</dbReference>
<dbReference type="InterPro" id="IPR050922">
    <property type="entry name" value="LytR/CpsA/Psr_CW_biosynth"/>
</dbReference>
<evidence type="ECO:0000256" key="1">
    <source>
        <dbReference type="ARBA" id="ARBA00006068"/>
    </source>
</evidence>
<feature type="compositionally biased region" description="Low complexity" evidence="2">
    <location>
        <begin position="381"/>
        <end position="420"/>
    </location>
</feature>
<dbReference type="InterPro" id="IPR004474">
    <property type="entry name" value="LytR_CpsA_psr"/>
</dbReference>
<evidence type="ECO:0000313" key="6">
    <source>
        <dbReference type="EMBL" id="GAA4964486.1"/>
    </source>
</evidence>
<feature type="domain" description="Cell envelope-related transcriptional attenuator" evidence="4">
    <location>
        <begin position="131"/>
        <end position="290"/>
    </location>
</feature>
<organism evidence="6 7">
    <name type="scientific">Yinghuangia aomiensis</name>
    <dbReference type="NCBI Taxonomy" id="676205"/>
    <lineage>
        <taxon>Bacteria</taxon>
        <taxon>Bacillati</taxon>
        <taxon>Actinomycetota</taxon>
        <taxon>Actinomycetes</taxon>
        <taxon>Kitasatosporales</taxon>
        <taxon>Streptomycetaceae</taxon>
        <taxon>Yinghuangia</taxon>
    </lineage>
</organism>
<evidence type="ECO:0008006" key="8">
    <source>
        <dbReference type="Google" id="ProtNLM"/>
    </source>
</evidence>
<evidence type="ECO:0000259" key="5">
    <source>
        <dbReference type="Pfam" id="PF13399"/>
    </source>
</evidence>
<feature type="compositionally biased region" description="Basic and acidic residues" evidence="2">
    <location>
        <begin position="538"/>
        <end position="550"/>
    </location>
</feature>
<dbReference type="Pfam" id="PF13399">
    <property type="entry name" value="LytR_C"/>
    <property type="match status" value="1"/>
</dbReference>
<feature type="domain" description="LytR/CpsA/Psr regulator C-terminal" evidence="5">
    <location>
        <begin position="432"/>
        <end position="515"/>
    </location>
</feature>
<feature type="region of interest" description="Disordered" evidence="2">
    <location>
        <begin position="516"/>
        <end position="550"/>
    </location>
</feature>
<gene>
    <name evidence="6" type="ORF">GCM10023205_30780</name>
</gene>
<name>A0ABP9H925_9ACTN</name>
<keyword evidence="3" id="KW-0812">Transmembrane</keyword>
<feature type="compositionally biased region" description="Pro residues" evidence="2">
    <location>
        <begin position="521"/>
        <end position="532"/>
    </location>
</feature>
<feature type="region of interest" description="Disordered" evidence="2">
    <location>
        <begin position="377"/>
        <end position="420"/>
    </location>
</feature>
<feature type="transmembrane region" description="Helical" evidence="3">
    <location>
        <begin position="50"/>
        <end position="73"/>
    </location>
</feature>
<reference evidence="7" key="1">
    <citation type="journal article" date="2019" name="Int. J. Syst. Evol. Microbiol.">
        <title>The Global Catalogue of Microorganisms (GCM) 10K type strain sequencing project: providing services to taxonomists for standard genome sequencing and annotation.</title>
        <authorList>
            <consortium name="The Broad Institute Genomics Platform"/>
            <consortium name="The Broad Institute Genome Sequencing Center for Infectious Disease"/>
            <person name="Wu L."/>
            <person name="Ma J."/>
        </authorList>
    </citation>
    <scope>NUCLEOTIDE SEQUENCE [LARGE SCALE GENOMIC DNA]</scope>
    <source>
        <strain evidence="7">JCM 17986</strain>
    </source>
</reference>
<accession>A0ABP9H925</accession>
<sequence>MARRRTPSGSSSDDGVPEPAADAAADAAPCTGGRAAARKARRRRNRRRKVFIPLLVVGALLLVTGAAGAYVVYRKLNGNIQTDAVEGKLSADRPEVGGNGKGKPLNVVIIGSDSRAGANKQLGGGRDEGERSDTTLLLHLTSDRKRAVVLSIPRDLMVTVPPCVTRSGDKSPERNRQMFNSAYELGGAACTRNTIERLTGLRVDHHIVVDFSGFKGMVDAVGGVEICLPQAVADRTGKISLAAGKRTVHGKEALDFVRLRHDESLGGNGSDLGRIKRQQAFIASLAKQMTSSKVLFNPARMYDLADAVTKSIRADEGLDSVKALVDLGRSVQGVKTSDMTFVTVPVMDSPTDKNRLEPIQPDARRLFQAINLDEHLDGKKPAGAAPGPAPAAAPAAQAGTPKPGAATPAAAPSPAVSSASAPIPVPALDPSQVHVKVLNGSGRAGVAREVGDELTRRGFVVDATGSTAQVTATTIEHAPALAEQAKTLAAALPGSAVQPEGKVSEQVVLTVGSSYAGMPPAAAPASPPPSPAPSLKVATRDADQDICKAT</sequence>
<dbReference type="NCBIfam" id="TIGR00350">
    <property type="entry name" value="lytR_cpsA_psr"/>
    <property type="match status" value="1"/>
</dbReference>
<keyword evidence="3" id="KW-0472">Membrane</keyword>
<dbReference type="Gene3D" id="3.30.70.2390">
    <property type="match status" value="1"/>
</dbReference>
<feature type="compositionally biased region" description="Low complexity" evidence="2">
    <location>
        <begin position="19"/>
        <end position="35"/>
    </location>
</feature>
<proteinExistence type="inferred from homology"/>
<feature type="region of interest" description="Disordered" evidence="2">
    <location>
        <begin position="1"/>
        <end position="43"/>
    </location>
</feature>
<keyword evidence="7" id="KW-1185">Reference proteome</keyword>
<dbReference type="Proteomes" id="UP001500466">
    <property type="component" value="Unassembled WGS sequence"/>
</dbReference>
<dbReference type="RefSeq" id="WP_345676013.1">
    <property type="nucleotide sequence ID" value="NZ_BAABHS010000009.1"/>
</dbReference>
<dbReference type="PANTHER" id="PTHR33392">
    <property type="entry name" value="POLYISOPRENYL-TEICHOIC ACID--PEPTIDOGLYCAN TEICHOIC ACID TRANSFERASE TAGU"/>
    <property type="match status" value="1"/>
</dbReference>
<evidence type="ECO:0000313" key="7">
    <source>
        <dbReference type="Proteomes" id="UP001500466"/>
    </source>
</evidence>
<comment type="caution">
    <text evidence="6">The sequence shown here is derived from an EMBL/GenBank/DDBJ whole genome shotgun (WGS) entry which is preliminary data.</text>
</comment>
<dbReference type="EMBL" id="BAABHS010000009">
    <property type="protein sequence ID" value="GAA4964486.1"/>
    <property type="molecule type" value="Genomic_DNA"/>
</dbReference>
<keyword evidence="3" id="KW-1133">Transmembrane helix</keyword>
<evidence type="ECO:0000256" key="2">
    <source>
        <dbReference type="SAM" id="MobiDB-lite"/>
    </source>
</evidence>
<dbReference type="Gene3D" id="3.40.630.190">
    <property type="entry name" value="LCP protein"/>
    <property type="match status" value="1"/>
</dbReference>
<comment type="similarity">
    <text evidence="1">Belongs to the LytR/CpsA/Psr (LCP) family.</text>
</comment>
<evidence type="ECO:0000256" key="3">
    <source>
        <dbReference type="SAM" id="Phobius"/>
    </source>
</evidence>
<evidence type="ECO:0000259" key="4">
    <source>
        <dbReference type="Pfam" id="PF03816"/>
    </source>
</evidence>
<protein>
    <recommendedName>
        <fullName evidence="8">Transcriptional attenuator, LytR family</fullName>
    </recommendedName>
</protein>